<dbReference type="InterPro" id="IPR023772">
    <property type="entry name" value="DNA-bd_HTH_TetR-type_CS"/>
</dbReference>
<dbReference type="InterPro" id="IPR001647">
    <property type="entry name" value="HTH_TetR"/>
</dbReference>
<dbReference type="AlphaFoldDB" id="A0A7X0EZV5"/>
<evidence type="ECO:0000259" key="6">
    <source>
        <dbReference type="PROSITE" id="PS50977"/>
    </source>
</evidence>
<evidence type="ECO:0000256" key="3">
    <source>
        <dbReference type="ARBA" id="ARBA00023125"/>
    </source>
</evidence>
<dbReference type="InterPro" id="IPR009057">
    <property type="entry name" value="Homeodomain-like_sf"/>
</dbReference>
<dbReference type="GO" id="GO:0003700">
    <property type="term" value="F:DNA-binding transcription factor activity"/>
    <property type="evidence" value="ECO:0007669"/>
    <property type="project" value="TreeGrafter"/>
</dbReference>
<sequence length="290" mass="31612">MGVDADLGHGYTPRFINRWSVYENGTLLSQERQPTSRSRVVAQDGWLGPCERGAMARRVNPEEYAARRAQILAAVFELIQDKGYQEMTISDVLTALGISKGAFYHYFDSKRALLDGIVEMMTADAFGVIQGVVSDPSLDAVTKLRTYLASAVAWKAAHDMELAAIARIWRHENNTVLKQRISDVSVRTLAPLIAVIIRQGRAEGVFDATYPEEAATIIAGMGLHLGDALIDAFTGPVDSSSEDRREVLVQAYLEALERILGATPRSLTSLTTQIAGAVTFTGRPGSREVG</sequence>
<dbReference type="EMBL" id="JACHJB010000002">
    <property type="protein sequence ID" value="MBB6347091.1"/>
    <property type="molecule type" value="Genomic_DNA"/>
</dbReference>
<dbReference type="Proteomes" id="UP000583800">
    <property type="component" value="Unassembled WGS sequence"/>
</dbReference>
<keyword evidence="2" id="KW-0805">Transcription regulation</keyword>
<evidence type="ECO:0000256" key="1">
    <source>
        <dbReference type="ARBA" id="ARBA00022491"/>
    </source>
</evidence>
<dbReference type="SUPFAM" id="SSF48498">
    <property type="entry name" value="Tetracyclin repressor-like, C-terminal domain"/>
    <property type="match status" value="1"/>
</dbReference>
<evidence type="ECO:0000256" key="2">
    <source>
        <dbReference type="ARBA" id="ARBA00023015"/>
    </source>
</evidence>
<dbReference type="PANTHER" id="PTHR30055:SF175">
    <property type="entry name" value="HTH-TYPE TRANSCRIPTIONAL REPRESSOR KSTR2"/>
    <property type="match status" value="1"/>
</dbReference>
<organism evidence="7 8">
    <name type="scientific">Nonomuraea muscovyensis</name>
    <dbReference type="NCBI Taxonomy" id="1124761"/>
    <lineage>
        <taxon>Bacteria</taxon>
        <taxon>Bacillati</taxon>
        <taxon>Actinomycetota</taxon>
        <taxon>Actinomycetes</taxon>
        <taxon>Streptosporangiales</taxon>
        <taxon>Streptosporangiaceae</taxon>
        <taxon>Nonomuraea</taxon>
    </lineage>
</organism>
<dbReference type="Pfam" id="PF00440">
    <property type="entry name" value="TetR_N"/>
    <property type="match status" value="1"/>
</dbReference>
<protein>
    <submittedName>
        <fullName evidence="7">AcrR family transcriptional regulator</fullName>
    </submittedName>
</protein>
<evidence type="ECO:0000313" key="8">
    <source>
        <dbReference type="Proteomes" id="UP000583800"/>
    </source>
</evidence>
<feature type="domain" description="HTH tetR-type" evidence="6">
    <location>
        <begin position="65"/>
        <end position="125"/>
    </location>
</feature>
<dbReference type="InterPro" id="IPR049149">
    <property type="entry name" value="TetR/AcrR_C"/>
</dbReference>
<dbReference type="PRINTS" id="PR00455">
    <property type="entry name" value="HTHTETR"/>
</dbReference>
<proteinExistence type="predicted"/>
<dbReference type="RefSeq" id="WP_185085102.1">
    <property type="nucleotide sequence ID" value="NZ_JACHJB010000002.1"/>
</dbReference>
<dbReference type="PANTHER" id="PTHR30055">
    <property type="entry name" value="HTH-TYPE TRANSCRIPTIONAL REGULATOR RUTR"/>
    <property type="match status" value="1"/>
</dbReference>
<dbReference type="Pfam" id="PF21303">
    <property type="entry name" value="TetR_C_39"/>
    <property type="match status" value="1"/>
</dbReference>
<dbReference type="PROSITE" id="PS01081">
    <property type="entry name" value="HTH_TETR_1"/>
    <property type="match status" value="1"/>
</dbReference>
<gene>
    <name evidence="7" type="ORF">FHU36_003636</name>
</gene>
<keyword evidence="8" id="KW-1185">Reference proteome</keyword>
<name>A0A7X0EZV5_9ACTN</name>
<evidence type="ECO:0000313" key="7">
    <source>
        <dbReference type="EMBL" id="MBB6347091.1"/>
    </source>
</evidence>
<dbReference type="SUPFAM" id="SSF46689">
    <property type="entry name" value="Homeodomain-like"/>
    <property type="match status" value="1"/>
</dbReference>
<dbReference type="GO" id="GO:0000976">
    <property type="term" value="F:transcription cis-regulatory region binding"/>
    <property type="evidence" value="ECO:0007669"/>
    <property type="project" value="TreeGrafter"/>
</dbReference>
<keyword evidence="3 5" id="KW-0238">DNA-binding</keyword>
<reference evidence="7 8" key="1">
    <citation type="submission" date="2020-08" db="EMBL/GenBank/DDBJ databases">
        <title>Sequencing the genomes of 1000 actinobacteria strains.</title>
        <authorList>
            <person name="Klenk H.-P."/>
        </authorList>
    </citation>
    <scope>NUCLEOTIDE SEQUENCE [LARGE SCALE GENOMIC DNA]</scope>
    <source>
        <strain evidence="7 8">DSM 45913</strain>
    </source>
</reference>
<dbReference type="Gene3D" id="1.10.357.10">
    <property type="entry name" value="Tetracycline Repressor, domain 2"/>
    <property type="match status" value="1"/>
</dbReference>
<evidence type="ECO:0000256" key="5">
    <source>
        <dbReference type="PROSITE-ProRule" id="PRU00335"/>
    </source>
</evidence>
<keyword evidence="1" id="KW-0678">Repressor</keyword>
<comment type="caution">
    <text evidence="7">The sequence shown here is derived from an EMBL/GenBank/DDBJ whole genome shotgun (WGS) entry which is preliminary data.</text>
</comment>
<keyword evidence="4" id="KW-0804">Transcription</keyword>
<dbReference type="PROSITE" id="PS50977">
    <property type="entry name" value="HTH_TETR_2"/>
    <property type="match status" value="1"/>
</dbReference>
<feature type="DNA-binding region" description="H-T-H motif" evidence="5">
    <location>
        <begin position="88"/>
        <end position="107"/>
    </location>
</feature>
<dbReference type="InterPro" id="IPR050109">
    <property type="entry name" value="HTH-type_TetR-like_transc_reg"/>
</dbReference>
<evidence type="ECO:0000256" key="4">
    <source>
        <dbReference type="ARBA" id="ARBA00023163"/>
    </source>
</evidence>
<dbReference type="InterPro" id="IPR036271">
    <property type="entry name" value="Tet_transcr_reg_TetR-rel_C_sf"/>
</dbReference>
<accession>A0A7X0EZV5</accession>